<dbReference type="Pfam" id="PF01569">
    <property type="entry name" value="PAP2"/>
    <property type="match status" value="1"/>
</dbReference>
<feature type="domain" description="Phosphatidic acid phosphatase type 2/haloperoxidase" evidence="1">
    <location>
        <begin position="180"/>
        <end position="283"/>
    </location>
</feature>
<reference evidence="3" key="1">
    <citation type="submission" date="2024-03" db="EMBL/GenBank/DDBJ databases">
        <title>Chitinophaga horti sp. nov., isolated from garden soil.</title>
        <authorList>
            <person name="Lee D.S."/>
            <person name="Han D.M."/>
            <person name="Baek J.H."/>
            <person name="Choi D.G."/>
            <person name="Jeon J.H."/>
            <person name="Jeon C.O."/>
        </authorList>
    </citation>
    <scope>NUCLEOTIDE SEQUENCE [LARGE SCALE GENOMIC DNA]</scope>
    <source>
        <strain evidence="3">GPA1</strain>
    </source>
</reference>
<name>A0ABZ2YQZ8_9BACT</name>
<keyword evidence="3" id="KW-1185">Reference proteome</keyword>
<evidence type="ECO:0000313" key="2">
    <source>
        <dbReference type="EMBL" id="WZN41269.1"/>
    </source>
</evidence>
<evidence type="ECO:0000313" key="3">
    <source>
        <dbReference type="Proteomes" id="UP001485459"/>
    </source>
</evidence>
<dbReference type="InterPro" id="IPR000326">
    <property type="entry name" value="PAP2/HPO"/>
</dbReference>
<dbReference type="SMART" id="SM00014">
    <property type="entry name" value="acidPPc"/>
    <property type="match status" value="1"/>
</dbReference>
<evidence type="ECO:0000259" key="1">
    <source>
        <dbReference type="SMART" id="SM00014"/>
    </source>
</evidence>
<proteinExistence type="predicted"/>
<dbReference type="PRINTS" id="PR00483">
    <property type="entry name" value="BACPHPHTASE"/>
</dbReference>
<protein>
    <submittedName>
        <fullName evidence="2">Phosphatase PAP2 family protein</fullName>
    </submittedName>
</protein>
<dbReference type="Gene3D" id="1.20.144.10">
    <property type="entry name" value="Phosphatidic acid phosphatase type 2/haloperoxidase"/>
    <property type="match status" value="1"/>
</dbReference>
<dbReference type="Proteomes" id="UP001485459">
    <property type="component" value="Chromosome"/>
</dbReference>
<dbReference type="EMBL" id="CP149822">
    <property type="protein sequence ID" value="WZN41269.1"/>
    <property type="molecule type" value="Genomic_DNA"/>
</dbReference>
<dbReference type="RefSeq" id="WP_341836124.1">
    <property type="nucleotide sequence ID" value="NZ_CP149822.1"/>
</dbReference>
<dbReference type="InterPro" id="IPR036938">
    <property type="entry name" value="PAP2/HPO_sf"/>
</dbReference>
<accession>A0ABZ2YQZ8</accession>
<sequence>MIFKHLKRKTLFLLPVVFAFLSLVAFKFGATAPHPLEPMSQHYKTLSTLNPQPDASRAWMDTIRYPWSEYGKGAQGNTLWRTVYLSPELERILPGLISPPANSSDQTRAELDYMLQLQQKRTPAEIAQAEHIANIGSWPNILNPEDPDYKENRKQLFYIATSVGEWYNDKNFPATTELLLKCIQDVRVTEFRLKWHFKRPRPYHLEPALKPLARISSPSYASGHSLWAFSEAFLFAEIIPEKRADFVKMAEEVRWSRELMGIHYPSDNEASRVISWSLLSAWYKNPAFVADLKKARKEWANWNKTYQRE</sequence>
<dbReference type="InterPro" id="IPR001011">
    <property type="entry name" value="Acid_Pase_classA_bac"/>
</dbReference>
<dbReference type="SUPFAM" id="SSF48317">
    <property type="entry name" value="Acid phosphatase/Vanadium-dependent haloperoxidase"/>
    <property type="match status" value="1"/>
</dbReference>
<gene>
    <name evidence="2" type="ORF">WJU16_25225</name>
</gene>
<organism evidence="2 3">
    <name type="scientific">Chitinophaga pollutisoli</name>
    <dbReference type="NCBI Taxonomy" id="3133966"/>
    <lineage>
        <taxon>Bacteria</taxon>
        <taxon>Pseudomonadati</taxon>
        <taxon>Bacteroidota</taxon>
        <taxon>Chitinophagia</taxon>
        <taxon>Chitinophagales</taxon>
        <taxon>Chitinophagaceae</taxon>
        <taxon>Chitinophaga</taxon>
    </lineage>
</organism>